<keyword evidence="6" id="KW-0805">Transcription regulation</keyword>
<keyword evidence="5" id="KW-0862">Zinc</keyword>
<keyword evidence="3" id="KW-0479">Metal-binding</keyword>
<feature type="compositionally biased region" description="Polar residues" evidence="10">
    <location>
        <begin position="39"/>
        <end position="68"/>
    </location>
</feature>
<dbReference type="InterPro" id="IPR000679">
    <property type="entry name" value="Znf_GATA"/>
</dbReference>
<evidence type="ECO:0000256" key="8">
    <source>
        <dbReference type="ARBA" id="ARBA00023163"/>
    </source>
</evidence>
<dbReference type="STRING" id="103827.A0A0N5D4S1"/>
<feature type="region of interest" description="Disordered" evidence="10">
    <location>
        <begin position="27"/>
        <end position="68"/>
    </location>
</feature>
<evidence type="ECO:0000256" key="9">
    <source>
        <dbReference type="ARBA" id="ARBA00023242"/>
    </source>
</evidence>
<dbReference type="PROSITE" id="PS51156">
    <property type="entry name" value="ELM2"/>
    <property type="match status" value="1"/>
</dbReference>
<reference evidence="12 13" key="2">
    <citation type="submission" date="2018-11" db="EMBL/GenBank/DDBJ databases">
        <authorList>
            <consortium name="Pathogen Informatics"/>
        </authorList>
    </citation>
    <scope>NUCLEOTIDE SEQUENCE [LARGE SCALE GENOMIC DNA]</scope>
</reference>
<keyword evidence="2" id="KW-0678">Repressor</keyword>
<evidence type="ECO:0000256" key="5">
    <source>
        <dbReference type="ARBA" id="ARBA00022833"/>
    </source>
</evidence>
<dbReference type="EMBL" id="UYYF01004565">
    <property type="protein sequence ID" value="VDN05480.1"/>
    <property type="molecule type" value="Genomic_DNA"/>
</dbReference>
<dbReference type="AlphaFoldDB" id="A0A0N5D4S1"/>
<keyword evidence="13" id="KW-1185">Reference proteome</keyword>
<name>A0A0N5D4S1_THECL</name>
<evidence type="ECO:0000313" key="12">
    <source>
        <dbReference type="EMBL" id="VDN05480.1"/>
    </source>
</evidence>
<reference evidence="14" key="1">
    <citation type="submission" date="2016-04" db="UniProtKB">
        <authorList>
            <consortium name="WormBaseParasite"/>
        </authorList>
    </citation>
    <scope>IDENTIFICATION</scope>
</reference>
<evidence type="ECO:0000313" key="14">
    <source>
        <dbReference type="WBParaSite" id="TCLT_0000797901-mRNA-1"/>
    </source>
</evidence>
<dbReference type="GO" id="GO:0003714">
    <property type="term" value="F:transcription corepressor activity"/>
    <property type="evidence" value="ECO:0007669"/>
    <property type="project" value="TreeGrafter"/>
</dbReference>
<dbReference type="InterPro" id="IPR009057">
    <property type="entry name" value="Homeodomain-like_sf"/>
</dbReference>
<dbReference type="PANTHER" id="PTHR16089">
    <property type="entry name" value="REST COREPRESSOR COREST PROTEIN-RELATED"/>
    <property type="match status" value="1"/>
</dbReference>
<dbReference type="GO" id="GO:0006357">
    <property type="term" value="P:regulation of transcription by RNA polymerase II"/>
    <property type="evidence" value="ECO:0007669"/>
    <property type="project" value="TreeGrafter"/>
</dbReference>
<keyword evidence="8" id="KW-0804">Transcription</keyword>
<dbReference type="WBParaSite" id="TCLT_0000797901-mRNA-1">
    <property type="protein sequence ID" value="TCLT_0000797901-mRNA-1"/>
    <property type="gene ID" value="TCLT_0000797901"/>
</dbReference>
<dbReference type="GO" id="GO:0043565">
    <property type="term" value="F:sequence-specific DNA binding"/>
    <property type="evidence" value="ECO:0007669"/>
    <property type="project" value="InterPro"/>
</dbReference>
<keyword evidence="4" id="KW-0863">Zinc-finger</keyword>
<dbReference type="OrthoDB" id="10064338at2759"/>
<evidence type="ECO:0000256" key="4">
    <source>
        <dbReference type="ARBA" id="ARBA00022771"/>
    </source>
</evidence>
<evidence type="ECO:0000256" key="6">
    <source>
        <dbReference type="ARBA" id="ARBA00023015"/>
    </source>
</evidence>
<evidence type="ECO:0000256" key="1">
    <source>
        <dbReference type="ARBA" id="ARBA00004123"/>
    </source>
</evidence>
<comment type="subcellular location">
    <subcellularLocation>
        <location evidence="1">Nucleus</location>
    </subcellularLocation>
</comment>
<dbReference type="Gene3D" id="1.10.10.60">
    <property type="entry name" value="Homeodomain-like"/>
    <property type="match status" value="1"/>
</dbReference>
<dbReference type="SUPFAM" id="SSF46689">
    <property type="entry name" value="Homeodomain-like"/>
    <property type="match status" value="1"/>
</dbReference>
<gene>
    <name evidence="12" type="ORF">TCLT_LOCUS7968</name>
</gene>
<accession>A0A0N5D4S1</accession>
<keyword evidence="7" id="KW-0238">DNA-binding</keyword>
<evidence type="ECO:0000313" key="13">
    <source>
        <dbReference type="Proteomes" id="UP000276776"/>
    </source>
</evidence>
<dbReference type="CDD" id="cd00202">
    <property type="entry name" value="ZnF_GATA"/>
    <property type="match status" value="1"/>
</dbReference>
<evidence type="ECO:0000256" key="2">
    <source>
        <dbReference type="ARBA" id="ARBA00022491"/>
    </source>
</evidence>
<sequence>MECDEPLTSINPASNLNLELLEQDISDDDYQGNIGGEKSNGQDNMLMSSTSVQDEPQKSNPNLHFSSTSNGDYLPFNLPKNLEIREGMDYQCPVGDWMPDDFFEDEIEREICIWRPTNAVSDSDLKDYLSIALSQYSIDQERAMFILQTLGFNIIEAKNQLAKRRIRKEGWTSQDVAFFKKSLLTCGKDFKKFKHWLPHKSLKEIISFYYDKKNKLGFRRLIDTFVQENNPEHSRLTDDQDLISNNGSSLCSNCEQTSFLRQVEDLMLCNSCYIYFRNYHLHRPRMKSKRCGQNALENIDCPPGMVEIVERFIQFANRSDDVPESLPMNEATDDSDIQIVNQSEKGCFRIEKHVLYILVSNSLEFI</sequence>
<evidence type="ECO:0000256" key="10">
    <source>
        <dbReference type="SAM" id="MobiDB-lite"/>
    </source>
</evidence>
<dbReference type="GO" id="GO:0008270">
    <property type="term" value="F:zinc ion binding"/>
    <property type="evidence" value="ECO:0007669"/>
    <property type="project" value="UniProtKB-KW"/>
</dbReference>
<evidence type="ECO:0000256" key="7">
    <source>
        <dbReference type="ARBA" id="ARBA00023125"/>
    </source>
</evidence>
<organism evidence="14">
    <name type="scientific">Thelazia callipaeda</name>
    <name type="common">Oriental eyeworm</name>
    <name type="synonym">Parasitic nematode</name>
    <dbReference type="NCBI Taxonomy" id="103827"/>
    <lineage>
        <taxon>Eukaryota</taxon>
        <taxon>Metazoa</taxon>
        <taxon>Ecdysozoa</taxon>
        <taxon>Nematoda</taxon>
        <taxon>Chromadorea</taxon>
        <taxon>Rhabditida</taxon>
        <taxon>Spirurina</taxon>
        <taxon>Spiruromorpha</taxon>
        <taxon>Thelazioidea</taxon>
        <taxon>Thelaziidae</taxon>
        <taxon>Thelazia</taxon>
    </lineage>
</organism>
<keyword evidence="9" id="KW-0539">Nucleus</keyword>
<evidence type="ECO:0000256" key="3">
    <source>
        <dbReference type="ARBA" id="ARBA00022723"/>
    </source>
</evidence>
<evidence type="ECO:0000259" key="11">
    <source>
        <dbReference type="PROSITE" id="PS51156"/>
    </source>
</evidence>
<dbReference type="InterPro" id="IPR051066">
    <property type="entry name" value="Trans_reg/Corepressor"/>
</dbReference>
<protein>
    <submittedName>
        <fullName evidence="14">ELM2 domain-containing protein</fullName>
    </submittedName>
</protein>
<proteinExistence type="predicted"/>
<dbReference type="GO" id="GO:0000118">
    <property type="term" value="C:histone deacetylase complex"/>
    <property type="evidence" value="ECO:0007669"/>
    <property type="project" value="TreeGrafter"/>
</dbReference>
<dbReference type="Proteomes" id="UP000276776">
    <property type="component" value="Unassembled WGS sequence"/>
</dbReference>
<dbReference type="InterPro" id="IPR000949">
    <property type="entry name" value="ELM2_dom"/>
</dbReference>
<dbReference type="FunFam" id="1.10.10.60:FF:000012">
    <property type="entry name" value="Metastasis-associated 1 family, member 3"/>
    <property type="match status" value="1"/>
</dbReference>
<dbReference type="Pfam" id="PF01448">
    <property type="entry name" value="ELM2"/>
    <property type="match status" value="1"/>
</dbReference>
<dbReference type="PANTHER" id="PTHR16089:SF28">
    <property type="entry name" value="REST COREPRESSOR"/>
    <property type="match status" value="1"/>
</dbReference>
<dbReference type="GO" id="GO:0005667">
    <property type="term" value="C:transcription regulator complex"/>
    <property type="evidence" value="ECO:0007669"/>
    <property type="project" value="TreeGrafter"/>
</dbReference>
<dbReference type="SMART" id="SM01189">
    <property type="entry name" value="ELM2"/>
    <property type="match status" value="1"/>
</dbReference>
<dbReference type="Gene3D" id="4.10.1240.50">
    <property type="match status" value="1"/>
</dbReference>
<feature type="domain" description="ELM2" evidence="11">
    <location>
        <begin position="82"/>
        <end position="165"/>
    </location>
</feature>